<dbReference type="RefSeq" id="WP_147984119.1">
    <property type="nucleotide sequence ID" value="NZ_RDBM01000035.1"/>
</dbReference>
<gene>
    <name evidence="4" type="ORF">EAO74_18425</name>
</gene>
<dbReference type="Pfam" id="PF01494">
    <property type="entry name" value="FAD_binding_3"/>
    <property type="match status" value="1"/>
</dbReference>
<dbReference type="SUPFAM" id="SSF51905">
    <property type="entry name" value="FAD/NAD(P)-binding domain"/>
    <property type="match status" value="1"/>
</dbReference>
<dbReference type="PRINTS" id="PR00420">
    <property type="entry name" value="RNGMNOXGNASE"/>
</dbReference>
<dbReference type="GO" id="GO:0004497">
    <property type="term" value="F:monooxygenase activity"/>
    <property type="evidence" value="ECO:0007669"/>
    <property type="project" value="UniProtKB-KW"/>
</dbReference>
<evidence type="ECO:0000256" key="2">
    <source>
        <dbReference type="ARBA" id="ARBA00023033"/>
    </source>
</evidence>
<proteinExistence type="predicted"/>
<dbReference type="InterPro" id="IPR002938">
    <property type="entry name" value="FAD-bd"/>
</dbReference>
<dbReference type="EMBL" id="RDBM01000035">
    <property type="protein sequence ID" value="TXS27937.1"/>
    <property type="molecule type" value="Genomic_DNA"/>
</dbReference>
<feature type="domain" description="FAD-binding" evidence="3">
    <location>
        <begin position="6"/>
        <end position="336"/>
    </location>
</feature>
<evidence type="ECO:0000259" key="3">
    <source>
        <dbReference type="Pfam" id="PF01494"/>
    </source>
</evidence>
<dbReference type="Gene3D" id="3.50.50.60">
    <property type="entry name" value="FAD/NAD(P)-binding domain"/>
    <property type="match status" value="1"/>
</dbReference>
<accession>A0A652KWJ1</accession>
<dbReference type="PANTHER" id="PTHR13789">
    <property type="entry name" value="MONOOXYGENASE"/>
    <property type="match status" value="1"/>
</dbReference>
<dbReference type="NCBIfam" id="NF005313">
    <property type="entry name" value="PRK06847.1"/>
    <property type="match status" value="1"/>
</dbReference>
<dbReference type="InterPro" id="IPR036188">
    <property type="entry name" value="FAD/NAD-bd_sf"/>
</dbReference>
<dbReference type="GO" id="GO:0071949">
    <property type="term" value="F:FAD binding"/>
    <property type="evidence" value="ECO:0007669"/>
    <property type="project" value="InterPro"/>
</dbReference>
<organism evidence="4">
    <name type="scientific">Streptomyces sp. gb1(2016)</name>
    <dbReference type="NCBI Taxonomy" id="1828321"/>
    <lineage>
        <taxon>Bacteria</taxon>
        <taxon>Bacillati</taxon>
        <taxon>Actinomycetota</taxon>
        <taxon>Actinomycetes</taxon>
        <taxon>Kitasatosporales</taxon>
        <taxon>Streptomycetaceae</taxon>
        <taxon>Streptomyces</taxon>
    </lineage>
</organism>
<protein>
    <submittedName>
        <fullName evidence="4">FAD-dependent oxidoreductase</fullName>
    </submittedName>
</protein>
<dbReference type="AlphaFoldDB" id="A0A652KWJ1"/>
<dbReference type="PANTHER" id="PTHR13789:SF309">
    <property type="entry name" value="PUTATIVE (AFU_ORTHOLOGUE AFUA_6G14510)-RELATED"/>
    <property type="match status" value="1"/>
</dbReference>
<keyword evidence="2" id="KW-0503">Monooxygenase</keyword>
<evidence type="ECO:0000313" key="4">
    <source>
        <dbReference type="EMBL" id="TXS27937.1"/>
    </source>
</evidence>
<dbReference type="InterPro" id="IPR050493">
    <property type="entry name" value="FAD-dep_Monooxygenase_BioMet"/>
</dbReference>
<sequence length="377" mass="39359">MTTPLRVLVHGGGIGGLTLAVALARSGHTAEVVELRDELDALGVGIIQPSNALHVMREIGVLDACVAAGFPWEVLTICDPAGTTLAKIPQPRMDGAPASSGIPRPALAKVLGDATAAAGVAIRFGTTISELSDEGAGVEVTLSDGSSARWDLVVGFDGIGSPLRSRLYGDRFTPEYTGFANWRVTVPRLPEVQGVVVSAGRTSTKALLTPITDELMYLAAVTAEEPDFRPDPARAHEQLAERLAAFGGPVAEALATVTTAEGVVYSRISQVTVDAPWHVGRVVIAGDAAHASTPNLAQGAAMAVEDALVLARSLDAEDDVTAALAAWEDRRRPRAMFVQNLSRALLKEETGSATTPEEDELLKAGMPGAAHVLVKPY</sequence>
<reference evidence="4" key="1">
    <citation type="submission" date="2018-10" db="EMBL/GenBank/DDBJ databases">
        <authorList>
            <person name="Hariharan J."/>
            <person name="Choudoir M.J."/>
            <person name="Diebold P."/>
            <person name="Panke-Buisse K."/>
            <person name="Campbell A.N."/>
            <person name="Buckley D.H."/>
        </authorList>
    </citation>
    <scope>NUCLEOTIDE SEQUENCE</scope>
    <source>
        <strain evidence="4">Gb1</strain>
    </source>
</reference>
<keyword evidence="1" id="KW-0560">Oxidoreductase</keyword>
<name>A0A652KWJ1_9ACTN</name>
<comment type="caution">
    <text evidence="4">The sequence shown here is derived from an EMBL/GenBank/DDBJ whole genome shotgun (WGS) entry which is preliminary data.</text>
</comment>
<evidence type="ECO:0000256" key="1">
    <source>
        <dbReference type="ARBA" id="ARBA00023002"/>
    </source>
</evidence>